<protein>
    <submittedName>
        <fullName evidence="2">Uncharacterized protein</fullName>
    </submittedName>
</protein>
<proteinExistence type="predicted"/>
<accession>A0ABV0Z031</accession>
<feature type="compositionally biased region" description="Basic and acidic residues" evidence="1">
    <location>
        <begin position="69"/>
        <end position="79"/>
    </location>
</feature>
<feature type="region of interest" description="Disordered" evidence="1">
    <location>
        <begin position="67"/>
        <end position="94"/>
    </location>
</feature>
<organism evidence="2 3">
    <name type="scientific">Ameca splendens</name>
    <dbReference type="NCBI Taxonomy" id="208324"/>
    <lineage>
        <taxon>Eukaryota</taxon>
        <taxon>Metazoa</taxon>
        <taxon>Chordata</taxon>
        <taxon>Craniata</taxon>
        <taxon>Vertebrata</taxon>
        <taxon>Euteleostomi</taxon>
        <taxon>Actinopterygii</taxon>
        <taxon>Neopterygii</taxon>
        <taxon>Teleostei</taxon>
        <taxon>Neoteleostei</taxon>
        <taxon>Acanthomorphata</taxon>
        <taxon>Ovalentaria</taxon>
        <taxon>Atherinomorphae</taxon>
        <taxon>Cyprinodontiformes</taxon>
        <taxon>Goodeidae</taxon>
        <taxon>Ameca</taxon>
    </lineage>
</organism>
<evidence type="ECO:0000256" key="1">
    <source>
        <dbReference type="SAM" id="MobiDB-lite"/>
    </source>
</evidence>
<sequence length="133" mass="15488">MAPHFHPWGQRWSKVKEILIPLLNEPRAAKHKPNSSHNALELANLDSLPQRSASILNGNYCTQTHMHTQHLDRSNEMQKTKRRKGGIVGKSENKMTCSKKKIERMKQTRKKGCTGKVEICKCEVREFRWREEV</sequence>
<evidence type="ECO:0000313" key="3">
    <source>
        <dbReference type="Proteomes" id="UP001469553"/>
    </source>
</evidence>
<name>A0ABV0Z031_9TELE</name>
<reference evidence="2 3" key="1">
    <citation type="submission" date="2021-06" db="EMBL/GenBank/DDBJ databases">
        <authorList>
            <person name="Palmer J.M."/>
        </authorList>
    </citation>
    <scope>NUCLEOTIDE SEQUENCE [LARGE SCALE GENOMIC DNA]</scope>
    <source>
        <strain evidence="2 3">AS_MEX2019</strain>
        <tissue evidence="2">Muscle</tissue>
    </source>
</reference>
<dbReference type="Proteomes" id="UP001469553">
    <property type="component" value="Unassembled WGS sequence"/>
</dbReference>
<evidence type="ECO:0000313" key="2">
    <source>
        <dbReference type="EMBL" id="MEQ2299411.1"/>
    </source>
</evidence>
<comment type="caution">
    <text evidence="2">The sequence shown here is derived from an EMBL/GenBank/DDBJ whole genome shotgun (WGS) entry which is preliminary data.</text>
</comment>
<dbReference type="EMBL" id="JAHRIP010048049">
    <property type="protein sequence ID" value="MEQ2299411.1"/>
    <property type="molecule type" value="Genomic_DNA"/>
</dbReference>
<gene>
    <name evidence="2" type="ORF">AMECASPLE_014870</name>
</gene>
<keyword evidence="3" id="KW-1185">Reference proteome</keyword>